<reference evidence="3" key="1">
    <citation type="journal article" date="2019" name="Int. J. Syst. Evol. Microbiol.">
        <title>The Global Catalogue of Microorganisms (GCM) 10K type strain sequencing project: providing services to taxonomists for standard genome sequencing and annotation.</title>
        <authorList>
            <consortium name="The Broad Institute Genomics Platform"/>
            <consortium name="The Broad Institute Genome Sequencing Center for Infectious Disease"/>
            <person name="Wu L."/>
            <person name="Ma J."/>
        </authorList>
    </citation>
    <scope>NUCLEOTIDE SEQUENCE [LARGE SCALE GENOMIC DNA]</scope>
    <source>
        <strain evidence="3">JCM 18326</strain>
    </source>
</reference>
<organism evidence="2 3">
    <name type="scientific">Algivirga pacifica</name>
    <dbReference type="NCBI Taxonomy" id="1162670"/>
    <lineage>
        <taxon>Bacteria</taxon>
        <taxon>Pseudomonadati</taxon>
        <taxon>Bacteroidota</taxon>
        <taxon>Cytophagia</taxon>
        <taxon>Cytophagales</taxon>
        <taxon>Flammeovirgaceae</taxon>
        <taxon>Algivirga</taxon>
    </lineage>
</organism>
<proteinExistence type="predicted"/>
<name>A0ABP9DAJ6_9BACT</name>
<gene>
    <name evidence="2" type="ORF">GCM10023331_23310</name>
</gene>
<accession>A0ABP9DAJ6</accession>
<dbReference type="NCBIfam" id="TIGR04183">
    <property type="entry name" value="Por_Secre_tail"/>
    <property type="match status" value="1"/>
</dbReference>
<dbReference type="InterPro" id="IPR026444">
    <property type="entry name" value="Secre_tail"/>
</dbReference>
<evidence type="ECO:0000313" key="2">
    <source>
        <dbReference type="EMBL" id="GAA4837452.1"/>
    </source>
</evidence>
<evidence type="ECO:0000259" key="1">
    <source>
        <dbReference type="Pfam" id="PF18962"/>
    </source>
</evidence>
<dbReference type="Proteomes" id="UP001500298">
    <property type="component" value="Unassembled WGS sequence"/>
</dbReference>
<sequence>MGMGSLAFSQQFVKAEYHIDEDKGPGNGRTDGLVVEVKNDTTFTFTVDFNSLDLAYGRHLMIVRALWRSEQGEEWWSMNQTAPFYVHKKATPVIRSGEVAEIGLMINGDTSIFSGATIDTLVDGNSLPLGMNAFSVVAWDQQGDMGIPEGGRFMIKKPLPTRKEVKPLADAYFYFGEVPLYAENQDSAQVYKVKENGIWTDSAQVPYLEQEEVISAGTPAQKVTFVGEVDSAALDFPYGRHFVYGKVATAEGEQSITAYQRIDRCFEEVPVLGYTIQDTLGGILPEAATYSGLEVQLDTAGVAYALDYRYEIDSKIILSGPSGTYSFPEGGVYQLDLIGGTSCQQDTVSQMLTIDAPYVQLDTAFNLVFKETDKDFRVIWEDLNTYFGHVSGQAMTYSVKQKSNILQIDTLALKEGQFKAAAGRVGTSELYLRATDENGVVVEKTFYTRVSDVNDRPYIRKGYPPYLSYPRGKRTIYFSNIESYFGDRDDNRLKFTAFSDTSAVQLEITDSTAYRTYRDTINGEPVVIRRPYTLHNLSINIAADFLGVAFATVEASDAPNRGNNALSVQQLIQLETYIAPIPIERTAVDFPVVNLFDGDRKVIVDNLNAFFKDPSGGELEYKVRTVGNGNGVVKVYTDVLNANRLWVDVPYDFQVGGERVEITARDPADISRVVKDTLWLNIDNIDAAPRVEWTQADTLRCQGGTYSLDLKTKVNDDNSFRDEISIEAVVTSISGSYTLDSLGFQWKDSVLSFNSLPNDRINIGLEVTLEDRFGHQRTEIRTLRVLGNQIIRLNNENLSLKHESSSYQWYKDGVAIEGANSKVLENPEEGVYTVEHTSLVCTSVTAPYTIRVTSVEDGFKEETKMTLYPNPVKDGRLNLSLSGDSLGEVEVRLIHSSGQLIHNYAIRKVSSEQVVTLALKNIGKGLYFVQVILADGRVLVEKVLVN</sequence>
<keyword evidence="3" id="KW-1185">Reference proteome</keyword>
<dbReference type="EMBL" id="BAABJX010000035">
    <property type="protein sequence ID" value="GAA4837452.1"/>
    <property type="molecule type" value="Genomic_DNA"/>
</dbReference>
<protein>
    <recommendedName>
        <fullName evidence="1">Secretion system C-terminal sorting domain-containing protein</fullName>
    </recommendedName>
</protein>
<comment type="caution">
    <text evidence="2">The sequence shown here is derived from an EMBL/GenBank/DDBJ whole genome shotgun (WGS) entry which is preliminary data.</text>
</comment>
<feature type="domain" description="Secretion system C-terminal sorting" evidence="1">
    <location>
        <begin position="867"/>
        <end position="944"/>
    </location>
</feature>
<evidence type="ECO:0000313" key="3">
    <source>
        <dbReference type="Proteomes" id="UP001500298"/>
    </source>
</evidence>
<dbReference type="Pfam" id="PF18962">
    <property type="entry name" value="Por_Secre_tail"/>
    <property type="match status" value="1"/>
</dbReference>